<dbReference type="InterPro" id="IPR043502">
    <property type="entry name" value="DNA/RNA_pol_sf"/>
</dbReference>
<dbReference type="AlphaFoldDB" id="A0AAV4IF66"/>
<gene>
    <name evidence="2" type="ORF">ElyMa_006562000</name>
</gene>
<name>A0AAV4IF66_9GAST</name>
<accession>A0AAV4IF66</accession>
<dbReference type="Proteomes" id="UP000762676">
    <property type="component" value="Unassembled WGS sequence"/>
</dbReference>
<dbReference type="PANTHER" id="PTHR37984:SF5">
    <property type="entry name" value="PROTEIN NYNRIN-LIKE"/>
    <property type="match status" value="1"/>
</dbReference>
<dbReference type="Gene3D" id="3.30.70.270">
    <property type="match status" value="2"/>
</dbReference>
<dbReference type="InterPro" id="IPR000477">
    <property type="entry name" value="RT_dom"/>
</dbReference>
<organism evidence="2 3">
    <name type="scientific">Elysia marginata</name>
    <dbReference type="NCBI Taxonomy" id="1093978"/>
    <lineage>
        <taxon>Eukaryota</taxon>
        <taxon>Metazoa</taxon>
        <taxon>Spiralia</taxon>
        <taxon>Lophotrochozoa</taxon>
        <taxon>Mollusca</taxon>
        <taxon>Gastropoda</taxon>
        <taxon>Heterobranchia</taxon>
        <taxon>Euthyneura</taxon>
        <taxon>Panpulmonata</taxon>
        <taxon>Sacoglossa</taxon>
        <taxon>Placobranchoidea</taxon>
        <taxon>Plakobranchidae</taxon>
        <taxon>Elysia</taxon>
    </lineage>
</organism>
<keyword evidence="3" id="KW-1185">Reference proteome</keyword>
<dbReference type="Pfam" id="PF00078">
    <property type="entry name" value="RVT_1"/>
    <property type="match status" value="1"/>
</dbReference>
<proteinExistence type="predicted"/>
<dbReference type="InterPro" id="IPR043128">
    <property type="entry name" value="Rev_trsase/Diguanyl_cyclase"/>
</dbReference>
<reference evidence="2 3" key="1">
    <citation type="journal article" date="2021" name="Elife">
        <title>Chloroplast acquisition without the gene transfer in kleptoplastic sea slugs, Plakobranchus ocellatus.</title>
        <authorList>
            <person name="Maeda T."/>
            <person name="Takahashi S."/>
            <person name="Yoshida T."/>
            <person name="Shimamura S."/>
            <person name="Takaki Y."/>
            <person name="Nagai Y."/>
            <person name="Toyoda A."/>
            <person name="Suzuki Y."/>
            <person name="Arimoto A."/>
            <person name="Ishii H."/>
            <person name="Satoh N."/>
            <person name="Nishiyama T."/>
            <person name="Hasebe M."/>
            <person name="Maruyama T."/>
            <person name="Minagawa J."/>
            <person name="Obokata J."/>
            <person name="Shigenobu S."/>
        </authorList>
    </citation>
    <scope>NUCLEOTIDE SEQUENCE [LARGE SCALE GENOMIC DNA]</scope>
</reference>
<feature type="domain" description="Reverse transcriptase" evidence="1">
    <location>
        <begin position="89"/>
        <end position="233"/>
    </location>
</feature>
<sequence>MPPSISPSVTCGIKICVTICILRKDKGEEEVEQKSEGCAHSSAVLTDSTNASQLEDVRRHIQGLADKGVIRQSLSPYATPIGIVRKDGSIHLCVDYQKLDAFTMRDAFPLSRIDESIDAIDGDGFFSTLDLASGYHQVAIHEDDQEKTAFNTPFARMPFGISGAPATFHRLMQSSINHLILSSGLPWVHGRCDFDERLKRLNTVFESLREIGLKLNPDKCRFGAREARYLGHGISKKGIATDPDKIATVNNWGTPKTTRELRSLLGLARFVFGLAEIVRPLYQVTARANADHGHHLKRSVSIARYWDQECHI</sequence>
<dbReference type="CDD" id="cd01647">
    <property type="entry name" value="RT_LTR"/>
    <property type="match status" value="1"/>
</dbReference>
<evidence type="ECO:0000259" key="1">
    <source>
        <dbReference type="Pfam" id="PF00078"/>
    </source>
</evidence>
<protein>
    <submittedName>
        <fullName evidence="2">Pol polyprotein</fullName>
    </submittedName>
</protein>
<dbReference type="SUPFAM" id="SSF56672">
    <property type="entry name" value="DNA/RNA polymerases"/>
    <property type="match status" value="1"/>
</dbReference>
<dbReference type="InterPro" id="IPR050951">
    <property type="entry name" value="Retrovirus_Pol_polyprotein"/>
</dbReference>
<evidence type="ECO:0000313" key="3">
    <source>
        <dbReference type="Proteomes" id="UP000762676"/>
    </source>
</evidence>
<dbReference type="Gene3D" id="3.10.10.10">
    <property type="entry name" value="HIV Type 1 Reverse Transcriptase, subunit A, domain 1"/>
    <property type="match status" value="1"/>
</dbReference>
<comment type="caution">
    <text evidence="2">The sequence shown here is derived from an EMBL/GenBank/DDBJ whole genome shotgun (WGS) entry which is preliminary data.</text>
</comment>
<dbReference type="EMBL" id="BMAT01013178">
    <property type="protein sequence ID" value="GFS07107.1"/>
    <property type="molecule type" value="Genomic_DNA"/>
</dbReference>
<evidence type="ECO:0000313" key="2">
    <source>
        <dbReference type="EMBL" id="GFS07107.1"/>
    </source>
</evidence>
<dbReference type="PANTHER" id="PTHR37984">
    <property type="entry name" value="PROTEIN CBG26694"/>
    <property type="match status" value="1"/>
</dbReference>